<keyword evidence="6" id="KW-1185">Reference proteome</keyword>
<dbReference type="Pfam" id="PF20736">
    <property type="entry name" value="Glyco_hydro127M"/>
    <property type="match status" value="1"/>
</dbReference>
<dbReference type="PANTHER" id="PTHR43465:SF2">
    <property type="entry name" value="DUF1680 DOMAIN PROTEIN (AFU_ORTHOLOGUE AFUA_1G08910)"/>
    <property type="match status" value="1"/>
</dbReference>
<dbReference type="InterPro" id="IPR008928">
    <property type="entry name" value="6-hairpin_glycosidase_sf"/>
</dbReference>
<proteinExistence type="predicted"/>
<dbReference type="STRING" id="1408157.A0A1J7JAW1"/>
<evidence type="ECO:0000259" key="2">
    <source>
        <dbReference type="Pfam" id="PF07944"/>
    </source>
</evidence>
<dbReference type="SUPFAM" id="SSF48208">
    <property type="entry name" value="Six-hairpin glycosidases"/>
    <property type="match status" value="1"/>
</dbReference>
<evidence type="ECO:0000313" key="6">
    <source>
        <dbReference type="Proteomes" id="UP000182658"/>
    </source>
</evidence>
<dbReference type="OrthoDB" id="654211at2759"/>
<feature type="domain" description="Non-reducing end beta-L-arabinofuranosidase-like GH127 catalytic" evidence="2">
    <location>
        <begin position="31"/>
        <end position="439"/>
    </location>
</feature>
<organism evidence="5 6">
    <name type="scientific">Coniochaeta ligniaria NRRL 30616</name>
    <dbReference type="NCBI Taxonomy" id="1408157"/>
    <lineage>
        <taxon>Eukaryota</taxon>
        <taxon>Fungi</taxon>
        <taxon>Dikarya</taxon>
        <taxon>Ascomycota</taxon>
        <taxon>Pezizomycotina</taxon>
        <taxon>Sordariomycetes</taxon>
        <taxon>Sordariomycetidae</taxon>
        <taxon>Coniochaetales</taxon>
        <taxon>Coniochaetaceae</taxon>
        <taxon>Coniochaeta</taxon>
    </lineage>
</organism>
<dbReference type="Proteomes" id="UP000182658">
    <property type="component" value="Unassembled WGS sequence"/>
</dbReference>
<feature type="domain" description="Non-reducing end beta-L-arabinofuranosidase-like GH127 middle" evidence="3">
    <location>
        <begin position="449"/>
        <end position="512"/>
    </location>
</feature>
<evidence type="ECO:0000259" key="4">
    <source>
        <dbReference type="Pfam" id="PF20737"/>
    </source>
</evidence>
<evidence type="ECO:0000259" key="3">
    <source>
        <dbReference type="Pfam" id="PF20736"/>
    </source>
</evidence>
<dbReference type="InterPro" id="IPR012878">
    <property type="entry name" value="Beta-AFase-like_GH127_cat"/>
</dbReference>
<dbReference type="Pfam" id="PF20737">
    <property type="entry name" value="Glyco_hydro127C"/>
    <property type="match status" value="1"/>
</dbReference>
<name>A0A1J7JAW1_9PEZI</name>
<dbReference type="InterPro" id="IPR049174">
    <property type="entry name" value="Beta-AFase-like"/>
</dbReference>
<dbReference type="PANTHER" id="PTHR43465">
    <property type="entry name" value="DUF1680 DOMAIN PROTEIN (AFU_ORTHOLOGUE AFUA_1G08910)"/>
    <property type="match status" value="1"/>
</dbReference>
<gene>
    <name evidence="5" type="ORF">CONLIGDRAFT_713076</name>
</gene>
<dbReference type="Pfam" id="PF07944">
    <property type="entry name" value="Beta-AFase-like_GH127_cat"/>
    <property type="match status" value="1"/>
</dbReference>
<dbReference type="EMBL" id="KV875096">
    <property type="protein sequence ID" value="OIW30433.1"/>
    <property type="molecule type" value="Genomic_DNA"/>
</dbReference>
<evidence type="ECO:0000313" key="5">
    <source>
        <dbReference type="EMBL" id="OIW30433.1"/>
    </source>
</evidence>
<sequence>MGSIGSDSQQKLNGNQISTCHQKDRQTPARVKIDDAFWNARIQVDRKVTIPYMFRQLKESPRWNSLKHTWKHGDPDQPHMDWDSDVAKFIEAVCRALNWIPEADPIYSTYSSWVEEAVDMIEAGQGPDGYFNTYHTVVVPEERWTNVTHNIELYDAGHLLEAAVTHYGVTKSTRFLDIMCRYVDYICTIFGPEPGKIHGYPGHQEIELALFRLYHVRPEKRYFELAQYFLEQRGYQDGEFFDNEARARGDDPATWIPPPPPGVDISYFPHPRAYWYMQANQQIRDTEKLCGHSVRSMYHLAAVQDLASLTGDKTLNEAVDRLFDNMVECHMYLHGGIGSIHVWEGYGENYELPLDGYAETCASIGILFLGQRMLQRQLSRRVAEVMERALYNNVAAGVSLDGTSFLYDQPLSTDHMKRHSWFEVCCCPPNLSRFLNSLEEYVFTVSDNTIALNLYIGSHYKSDTVEVKVSTKYPWDGHVAVQIHSETEIAFAMRQPRDTYKISASVKGSVDNGYIHFGPKKWDETIVLTFDMQPRLVKPHHLVKSTQGLVAVERGPFVYALESRDAVGPLDSVALSSSDKLSEEKVQIGGLDVISLRSGDFRLIPYFACGNRSQGEGLRVWLKDGDL</sequence>
<protein>
    <submittedName>
        <fullName evidence="5">DUF1680-domain-containing protein</fullName>
    </submittedName>
</protein>
<dbReference type="InParanoid" id="A0A1J7JAW1"/>
<dbReference type="InterPro" id="IPR049046">
    <property type="entry name" value="Beta-AFase-like_GH127_middle"/>
</dbReference>
<dbReference type="GO" id="GO:0005975">
    <property type="term" value="P:carbohydrate metabolic process"/>
    <property type="evidence" value="ECO:0007669"/>
    <property type="project" value="InterPro"/>
</dbReference>
<dbReference type="AlphaFoldDB" id="A0A1J7JAW1"/>
<evidence type="ECO:0000256" key="1">
    <source>
        <dbReference type="SAM" id="MobiDB-lite"/>
    </source>
</evidence>
<feature type="compositionally biased region" description="Polar residues" evidence="1">
    <location>
        <begin position="1"/>
        <end position="20"/>
    </location>
</feature>
<reference evidence="5 6" key="1">
    <citation type="submission" date="2016-10" db="EMBL/GenBank/DDBJ databases">
        <title>Draft genome sequence of Coniochaeta ligniaria NRRL30616, a lignocellulolytic fungus for bioabatement of inhibitors in plant biomass hydrolysates.</title>
        <authorList>
            <consortium name="DOE Joint Genome Institute"/>
            <person name="Jimenez D.J."/>
            <person name="Hector R.E."/>
            <person name="Riley R."/>
            <person name="Sun H."/>
            <person name="Grigoriev I.V."/>
            <person name="Van Elsas J.D."/>
            <person name="Nichols N.N."/>
        </authorList>
    </citation>
    <scope>NUCLEOTIDE SEQUENCE [LARGE SCALE GENOMIC DNA]</scope>
    <source>
        <strain evidence="5 6">NRRL 30616</strain>
    </source>
</reference>
<accession>A0A1J7JAW1</accession>
<feature type="domain" description="Non-reducing end beta-L-arabinofuranosidase-like GH127 C-terminal" evidence="4">
    <location>
        <begin position="534"/>
        <end position="623"/>
    </location>
</feature>
<dbReference type="InterPro" id="IPR049049">
    <property type="entry name" value="Beta-AFase-like_GH127_C"/>
</dbReference>
<feature type="region of interest" description="Disordered" evidence="1">
    <location>
        <begin position="1"/>
        <end position="26"/>
    </location>
</feature>